<protein>
    <submittedName>
        <fullName evidence="1">Uncharacterized protein</fullName>
    </submittedName>
</protein>
<reference evidence="1 2" key="1">
    <citation type="journal article" date="2018" name="Sci. Rep.">
        <title>Genomic signatures of local adaptation to the degree of environmental predictability in rotifers.</title>
        <authorList>
            <person name="Franch-Gras L."/>
            <person name="Hahn C."/>
            <person name="Garcia-Roger E.M."/>
            <person name="Carmona M.J."/>
            <person name="Serra M."/>
            <person name="Gomez A."/>
        </authorList>
    </citation>
    <scope>NUCLEOTIDE SEQUENCE [LARGE SCALE GENOMIC DNA]</scope>
    <source>
        <strain evidence="1">HYR1</strain>
    </source>
</reference>
<name>A0A3M7PXY3_BRAPC</name>
<accession>A0A3M7PXY3</accession>
<dbReference type="Proteomes" id="UP000276133">
    <property type="component" value="Unassembled WGS sequence"/>
</dbReference>
<evidence type="ECO:0000313" key="2">
    <source>
        <dbReference type="Proteomes" id="UP000276133"/>
    </source>
</evidence>
<proteinExistence type="predicted"/>
<sequence>MHAKIAIKYDDCDKNLISNIIAQLLRNYKLLILKIRKEFVNDQTKTKKLVGNHIPTLYLIAIINRPHTVPLFIGVQKSAIILIPSGNSI</sequence>
<evidence type="ECO:0000313" key="1">
    <source>
        <dbReference type="EMBL" id="RNA03950.1"/>
    </source>
</evidence>
<dbReference type="AlphaFoldDB" id="A0A3M7PXY3"/>
<gene>
    <name evidence="1" type="ORF">BpHYR1_019726</name>
</gene>
<dbReference type="EMBL" id="REGN01008290">
    <property type="protein sequence ID" value="RNA03950.1"/>
    <property type="molecule type" value="Genomic_DNA"/>
</dbReference>
<organism evidence="1 2">
    <name type="scientific">Brachionus plicatilis</name>
    <name type="common">Marine rotifer</name>
    <name type="synonym">Brachionus muelleri</name>
    <dbReference type="NCBI Taxonomy" id="10195"/>
    <lineage>
        <taxon>Eukaryota</taxon>
        <taxon>Metazoa</taxon>
        <taxon>Spiralia</taxon>
        <taxon>Gnathifera</taxon>
        <taxon>Rotifera</taxon>
        <taxon>Eurotatoria</taxon>
        <taxon>Monogononta</taxon>
        <taxon>Pseudotrocha</taxon>
        <taxon>Ploima</taxon>
        <taxon>Brachionidae</taxon>
        <taxon>Brachionus</taxon>
    </lineage>
</organism>
<keyword evidence="2" id="KW-1185">Reference proteome</keyword>
<comment type="caution">
    <text evidence="1">The sequence shown here is derived from an EMBL/GenBank/DDBJ whole genome shotgun (WGS) entry which is preliminary data.</text>
</comment>